<dbReference type="GO" id="GO:0045254">
    <property type="term" value="C:pyruvate dehydrogenase complex"/>
    <property type="evidence" value="ECO:0007669"/>
    <property type="project" value="InterPro"/>
</dbReference>
<dbReference type="PANTHER" id="PTHR23151:SF90">
    <property type="entry name" value="DIHYDROLIPOYLLYSINE-RESIDUE ACETYLTRANSFERASE COMPONENT OF PYRUVATE DEHYDROGENASE COMPLEX, MITOCHONDRIAL-RELATED"/>
    <property type="match status" value="1"/>
</dbReference>
<name>A0A8J3M276_9ACTN</name>
<dbReference type="PROSITE" id="PS50968">
    <property type="entry name" value="BIOTINYL_LIPOYL"/>
    <property type="match status" value="1"/>
</dbReference>
<comment type="cofactor">
    <cofactor evidence="1 4">
        <name>(R)-lipoate</name>
        <dbReference type="ChEBI" id="CHEBI:83088"/>
    </cofactor>
</comment>
<feature type="domain" description="Lipoyl-binding" evidence="6">
    <location>
        <begin position="2"/>
        <end position="77"/>
    </location>
</feature>
<evidence type="ECO:0000313" key="9">
    <source>
        <dbReference type="Proteomes" id="UP000630097"/>
    </source>
</evidence>
<keyword evidence="4" id="KW-0808">Transferase</keyword>
<feature type="region of interest" description="Disordered" evidence="5">
    <location>
        <begin position="100"/>
        <end position="149"/>
    </location>
</feature>
<dbReference type="InterPro" id="IPR000089">
    <property type="entry name" value="Biotin_lipoyl"/>
</dbReference>
<dbReference type="SUPFAM" id="SSF47005">
    <property type="entry name" value="Peripheral subunit-binding domain of 2-oxo acid dehydrogenase complex"/>
    <property type="match status" value="1"/>
</dbReference>
<keyword evidence="4" id="KW-0012">Acyltransferase</keyword>
<dbReference type="Pfam" id="PF02817">
    <property type="entry name" value="E3_binding"/>
    <property type="match status" value="1"/>
</dbReference>
<feature type="compositionally biased region" description="Pro residues" evidence="5">
    <location>
        <begin position="124"/>
        <end position="141"/>
    </location>
</feature>
<dbReference type="Pfam" id="PF00364">
    <property type="entry name" value="Biotin_lipoyl"/>
    <property type="match status" value="1"/>
</dbReference>
<evidence type="ECO:0000256" key="1">
    <source>
        <dbReference type="ARBA" id="ARBA00001938"/>
    </source>
</evidence>
<dbReference type="SUPFAM" id="SSF51230">
    <property type="entry name" value="Single hybrid motif"/>
    <property type="match status" value="1"/>
</dbReference>
<dbReference type="RefSeq" id="WP_203881500.1">
    <property type="nucleotide sequence ID" value="NZ_BAABHH010000003.1"/>
</dbReference>
<sequence length="449" mass="46369">MAKLLRMPELAANAVEAVLQGWPLPEGAPYAKGDVIATVETEKAVADVEADDDGVILKTLVAEGAGVEVGAPIAVIGGPGEKVPDIDALLAEFGVASPADPATNGPATNDPAPAPSSLAGAVPSQPPSSPAVPAQAPPPGTAGPAETGATRRIFSSPLARRMAKEAGLPYEQITGTGPNGRIIRRDVEAALASRDRAGTVLVAPAPTLSAPALAATATAQAGAGAFTEIPHSRIRRAVASRLTESKQTTPHFYLRGTARVDRLLRLREELNDGAPVRVSLNDLVIKAVAGAHLLVPAMNVVWAPDAVRSFSSVDVSVAIATERGLVTPVLRSVERMTVSSVASAVKDFAERARAGRLRQDELEGGTISVTNLGMYGTEDFAAIINPPQAAILAVGAARQEPVVRDGGLEVGTVMRVTLSVDHRPVDGVVAAEWMRAFLSLVENPVRILA</sequence>
<dbReference type="PANTHER" id="PTHR23151">
    <property type="entry name" value="DIHYDROLIPOAMIDE ACETYL/SUCCINYL-TRANSFERASE-RELATED"/>
    <property type="match status" value="1"/>
</dbReference>
<dbReference type="CDD" id="cd06849">
    <property type="entry name" value="lipoyl_domain"/>
    <property type="match status" value="1"/>
</dbReference>
<organism evidence="8 9">
    <name type="scientific">Planotetraspora kaengkrachanensis</name>
    <dbReference type="NCBI Taxonomy" id="575193"/>
    <lineage>
        <taxon>Bacteria</taxon>
        <taxon>Bacillati</taxon>
        <taxon>Actinomycetota</taxon>
        <taxon>Actinomycetes</taxon>
        <taxon>Streptosporangiales</taxon>
        <taxon>Streptosporangiaceae</taxon>
        <taxon>Planotetraspora</taxon>
    </lineage>
</organism>
<dbReference type="Gene3D" id="2.40.50.100">
    <property type="match status" value="1"/>
</dbReference>
<dbReference type="InterPro" id="IPR001078">
    <property type="entry name" value="2-oxoacid_DH_actylTfrase"/>
</dbReference>
<dbReference type="Proteomes" id="UP000630097">
    <property type="component" value="Unassembled WGS sequence"/>
</dbReference>
<reference evidence="8 9" key="1">
    <citation type="submission" date="2021-01" db="EMBL/GenBank/DDBJ databases">
        <title>Whole genome shotgun sequence of Planotetraspora kaengkrachanensis NBRC 104272.</title>
        <authorList>
            <person name="Komaki H."/>
            <person name="Tamura T."/>
        </authorList>
    </citation>
    <scope>NUCLEOTIDE SEQUENCE [LARGE SCALE GENOMIC DNA]</scope>
    <source>
        <strain evidence="8 9">NBRC 104272</strain>
    </source>
</reference>
<dbReference type="AlphaFoldDB" id="A0A8J3M276"/>
<evidence type="ECO:0000256" key="3">
    <source>
        <dbReference type="ARBA" id="ARBA00022823"/>
    </source>
</evidence>
<dbReference type="SUPFAM" id="SSF52777">
    <property type="entry name" value="CoA-dependent acyltransferases"/>
    <property type="match status" value="1"/>
</dbReference>
<keyword evidence="9" id="KW-1185">Reference proteome</keyword>
<gene>
    <name evidence="8" type="ORF">Pka01_11210</name>
</gene>
<evidence type="ECO:0000256" key="2">
    <source>
        <dbReference type="ARBA" id="ARBA00007317"/>
    </source>
</evidence>
<evidence type="ECO:0000256" key="5">
    <source>
        <dbReference type="SAM" id="MobiDB-lite"/>
    </source>
</evidence>
<dbReference type="InterPro" id="IPR045257">
    <property type="entry name" value="E2/Pdx1"/>
</dbReference>
<keyword evidence="3 4" id="KW-0450">Lipoyl</keyword>
<comment type="similarity">
    <text evidence="2 4">Belongs to the 2-oxoacid dehydrogenase family.</text>
</comment>
<dbReference type="EC" id="2.3.1.-" evidence="4"/>
<dbReference type="PROSITE" id="PS51826">
    <property type="entry name" value="PSBD"/>
    <property type="match status" value="1"/>
</dbReference>
<evidence type="ECO:0000256" key="4">
    <source>
        <dbReference type="RuleBase" id="RU003423"/>
    </source>
</evidence>
<dbReference type="InterPro" id="IPR011053">
    <property type="entry name" value="Single_hybrid_motif"/>
</dbReference>
<dbReference type="Pfam" id="PF00198">
    <property type="entry name" value="2-oxoacid_dh"/>
    <property type="match status" value="1"/>
</dbReference>
<dbReference type="Gene3D" id="4.10.320.10">
    <property type="entry name" value="E3-binding domain"/>
    <property type="match status" value="1"/>
</dbReference>
<dbReference type="GO" id="GO:0016746">
    <property type="term" value="F:acyltransferase activity"/>
    <property type="evidence" value="ECO:0007669"/>
    <property type="project" value="UniProtKB-KW"/>
</dbReference>
<evidence type="ECO:0000313" key="8">
    <source>
        <dbReference type="EMBL" id="GIG77994.1"/>
    </source>
</evidence>
<dbReference type="InterPro" id="IPR004167">
    <property type="entry name" value="PSBD"/>
</dbReference>
<dbReference type="Gene3D" id="3.30.559.10">
    <property type="entry name" value="Chloramphenicol acetyltransferase-like domain"/>
    <property type="match status" value="1"/>
</dbReference>
<protein>
    <recommendedName>
        <fullName evidence="4">Dihydrolipoamide acetyltransferase component of pyruvate dehydrogenase complex</fullName>
        <ecNumber evidence="4">2.3.1.-</ecNumber>
    </recommendedName>
</protein>
<evidence type="ECO:0000259" key="7">
    <source>
        <dbReference type="PROSITE" id="PS51826"/>
    </source>
</evidence>
<dbReference type="InterPro" id="IPR036625">
    <property type="entry name" value="E3-bd_dom_sf"/>
</dbReference>
<dbReference type="GO" id="GO:0006086">
    <property type="term" value="P:pyruvate decarboxylation to acetyl-CoA"/>
    <property type="evidence" value="ECO:0007669"/>
    <property type="project" value="InterPro"/>
</dbReference>
<dbReference type="InterPro" id="IPR023213">
    <property type="entry name" value="CAT-like_dom_sf"/>
</dbReference>
<proteinExistence type="inferred from homology"/>
<evidence type="ECO:0000259" key="6">
    <source>
        <dbReference type="PROSITE" id="PS50968"/>
    </source>
</evidence>
<dbReference type="EMBL" id="BONV01000003">
    <property type="protein sequence ID" value="GIG77994.1"/>
    <property type="molecule type" value="Genomic_DNA"/>
</dbReference>
<accession>A0A8J3M276</accession>
<keyword evidence="8" id="KW-0670">Pyruvate</keyword>
<comment type="caution">
    <text evidence="8">The sequence shown here is derived from an EMBL/GenBank/DDBJ whole genome shotgun (WGS) entry which is preliminary data.</text>
</comment>
<feature type="domain" description="Peripheral subunit-binding (PSBD)" evidence="7">
    <location>
        <begin position="154"/>
        <end position="191"/>
    </location>
</feature>